<comment type="caution">
    <text evidence="2">The sequence shown here is derived from an EMBL/GenBank/DDBJ whole genome shotgun (WGS) entry which is preliminary data.</text>
</comment>
<sequence length="293" mass="33294">MLRYLLLLMAMTVLGFSQNKAEDLRILQLLPDIAHPPLVNPCIPQDFTLGMKEGGYYWGTKSNTADYFADTSTLKGCLIRAQISTKVAQLGFDRFSCDANTHDLAAAGFTGIKMQRGKWGIFPYRELHAKGPKGRHYYQMWVGLNTEEGTTLCFQFIYPEYLNEPTQNQKSIWRDFVSKTAFLSMKDLLIARGVFPDMEQISFSAFKRRCDQKFFIQMEGEVSHLKVVGVAETPFNLALPLVEIESLVTCAGHEPSSEKVQIPYNVVDHFPFEIKMLSPTSFQEGDNYLLFIP</sequence>
<dbReference type="Proteomes" id="UP001194714">
    <property type="component" value="Unassembled WGS sequence"/>
</dbReference>
<organism evidence="2 3">
    <name type="scientific">Candidatus Neptunichlamydia vexilliferae</name>
    <dbReference type="NCBI Taxonomy" id="1651774"/>
    <lineage>
        <taxon>Bacteria</taxon>
        <taxon>Pseudomonadati</taxon>
        <taxon>Chlamydiota</taxon>
        <taxon>Chlamydiia</taxon>
        <taxon>Parachlamydiales</taxon>
        <taxon>Simkaniaceae</taxon>
        <taxon>Candidatus Neptunichlamydia</taxon>
    </lineage>
</organism>
<reference evidence="2 3" key="1">
    <citation type="submission" date="2020-01" db="EMBL/GenBank/DDBJ databases">
        <title>Draft genome sequence of Cand. Neptunochlamydia vexilliferae K9.</title>
        <authorList>
            <person name="Schulz F."/>
            <person name="Koestlbacher S."/>
            <person name="Wascher F."/>
            <person name="Pizzetti I."/>
            <person name="Horn M."/>
        </authorList>
    </citation>
    <scope>NUCLEOTIDE SEQUENCE [LARGE SCALE GENOMIC DNA]</scope>
    <source>
        <strain evidence="2 3">K9</strain>
    </source>
</reference>
<dbReference type="RefSeq" id="WP_194847515.1">
    <property type="nucleotide sequence ID" value="NZ_JAAEJV010000014.1"/>
</dbReference>
<accession>A0ABS0AYK1</accession>
<feature type="chain" id="PRO_5046935253" evidence="1">
    <location>
        <begin position="22"/>
        <end position="293"/>
    </location>
</feature>
<dbReference type="EMBL" id="JAAEJV010000014">
    <property type="protein sequence ID" value="MBF5059210.1"/>
    <property type="molecule type" value="Genomic_DNA"/>
</dbReference>
<evidence type="ECO:0000313" key="2">
    <source>
        <dbReference type="EMBL" id="MBF5059210.1"/>
    </source>
</evidence>
<evidence type="ECO:0000313" key="3">
    <source>
        <dbReference type="Proteomes" id="UP001194714"/>
    </source>
</evidence>
<keyword evidence="3" id="KW-1185">Reference proteome</keyword>
<evidence type="ECO:0000256" key="1">
    <source>
        <dbReference type="SAM" id="SignalP"/>
    </source>
</evidence>
<keyword evidence="1" id="KW-0732">Signal</keyword>
<proteinExistence type="predicted"/>
<feature type="signal peptide" evidence="1">
    <location>
        <begin position="1"/>
        <end position="21"/>
    </location>
</feature>
<name>A0ABS0AYK1_9BACT</name>
<gene>
    <name evidence="2" type="ORF">NEPTK9_000718</name>
</gene>
<protein>
    <submittedName>
        <fullName evidence="2">Uncharacterized protein</fullName>
    </submittedName>
</protein>